<dbReference type="InterPro" id="IPR014914">
    <property type="entry name" value="RES_dom"/>
</dbReference>
<feature type="domain" description="RES" evidence="1">
    <location>
        <begin position="38"/>
        <end position="167"/>
    </location>
</feature>
<dbReference type="EMBL" id="NWVC01000009">
    <property type="protein sequence ID" value="PCG13291.1"/>
    <property type="molecule type" value="Genomic_DNA"/>
</dbReference>
<sequence>MMGSSRMHDRAILDALEATETAALTLDVWRITRSDRDPIRGSAAPGRWSPGGSIEVLYTSLERDGALAEIGFRLGLEPVWPSRISHQIHAIGTQTERTLHFADVPALAAFGIDTDRYSSFDYNACQALAAAAHFMEFDGLLVPSARHRSQNLVVFMDRDAATSLEVRSTEDVNWAAWRRASKR</sequence>
<reference evidence="2 3" key="1">
    <citation type="submission" date="2017-09" db="EMBL/GenBank/DDBJ databases">
        <title>Sphingomonas adhaesiva DSM 7418, whole genome shotgun sequence.</title>
        <authorList>
            <person name="Feng G."/>
            <person name="Zhu H."/>
        </authorList>
    </citation>
    <scope>NUCLEOTIDE SEQUENCE [LARGE SCALE GENOMIC DNA]</scope>
    <source>
        <strain evidence="2 3">DSM 7418</strain>
    </source>
</reference>
<dbReference type="AlphaFoldDB" id="A0A2A4I3S7"/>
<evidence type="ECO:0000313" key="3">
    <source>
        <dbReference type="Proteomes" id="UP000218323"/>
    </source>
</evidence>
<organism evidence="2 3">
    <name type="scientific">Sphingomonas adhaesiva</name>
    <dbReference type="NCBI Taxonomy" id="28212"/>
    <lineage>
        <taxon>Bacteria</taxon>
        <taxon>Pseudomonadati</taxon>
        <taxon>Pseudomonadota</taxon>
        <taxon>Alphaproteobacteria</taxon>
        <taxon>Sphingomonadales</taxon>
        <taxon>Sphingomonadaceae</taxon>
        <taxon>Sphingomonas</taxon>
    </lineage>
</organism>
<dbReference type="SMART" id="SM00953">
    <property type="entry name" value="RES"/>
    <property type="match status" value="1"/>
</dbReference>
<proteinExistence type="predicted"/>
<dbReference type="Pfam" id="PF08808">
    <property type="entry name" value="RES"/>
    <property type="match status" value="1"/>
</dbReference>
<evidence type="ECO:0000313" key="2">
    <source>
        <dbReference type="EMBL" id="PCG13291.1"/>
    </source>
</evidence>
<comment type="caution">
    <text evidence="2">The sequence shown here is derived from an EMBL/GenBank/DDBJ whole genome shotgun (WGS) entry which is preliminary data.</text>
</comment>
<evidence type="ECO:0000259" key="1">
    <source>
        <dbReference type="SMART" id="SM00953"/>
    </source>
</evidence>
<keyword evidence="3" id="KW-1185">Reference proteome</keyword>
<protein>
    <submittedName>
        <fullName evidence="2">RES domain-containing protein</fullName>
    </submittedName>
</protein>
<accession>A0A2A4I3S7</accession>
<name>A0A2A4I3S7_9SPHN</name>
<dbReference type="Proteomes" id="UP000218323">
    <property type="component" value="Unassembled WGS sequence"/>
</dbReference>
<gene>
    <name evidence="2" type="ORF">COA07_15125</name>
</gene>